<dbReference type="EMBL" id="JBBCAQ010000010">
    <property type="protein sequence ID" value="KAK7601205.1"/>
    <property type="molecule type" value="Genomic_DNA"/>
</dbReference>
<name>A0AAN9Y8A6_9HEMI</name>
<evidence type="ECO:0000313" key="2">
    <source>
        <dbReference type="EMBL" id="KAK7601205.1"/>
    </source>
</evidence>
<keyword evidence="3" id="KW-1185">Reference proteome</keyword>
<feature type="region of interest" description="Disordered" evidence="1">
    <location>
        <begin position="61"/>
        <end position="86"/>
    </location>
</feature>
<organism evidence="2 3">
    <name type="scientific">Parthenolecanium corni</name>
    <dbReference type="NCBI Taxonomy" id="536013"/>
    <lineage>
        <taxon>Eukaryota</taxon>
        <taxon>Metazoa</taxon>
        <taxon>Ecdysozoa</taxon>
        <taxon>Arthropoda</taxon>
        <taxon>Hexapoda</taxon>
        <taxon>Insecta</taxon>
        <taxon>Pterygota</taxon>
        <taxon>Neoptera</taxon>
        <taxon>Paraneoptera</taxon>
        <taxon>Hemiptera</taxon>
        <taxon>Sternorrhyncha</taxon>
        <taxon>Coccoidea</taxon>
        <taxon>Coccidae</taxon>
        <taxon>Parthenolecanium</taxon>
    </lineage>
</organism>
<evidence type="ECO:0000256" key="1">
    <source>
        <dbReference type="SAM" id="MobiDB-lite"/>
    </source>
</evidence>
<gene>
    <name evidence="2" type="ORF">V9T40_008646</name>
</gene>
<accession>A0AAN9Y8A6</accession>
<sequence>MCHEGADTPVKISLHQCDQGLRYETCERTFGMRLVSRLPLGTGSFILGLFGCSPNRFPRLENRSTPERMPRLSLPHPLPRIGVDPA</sequence>
<feature type="compositionally biased region" description="Basic and acidic residues" evidence="1">
    <location>
        <begin position="61"/>
        <end position="70"/>
    </location>
</feature>
<reference evidence="2 3" key="1">
    <citation type="submission" date="2024-03" db="EMBL/GenBank/DDBJ databases">
        <title>Adaptation during the transition from Ophiocordyceps entomopathogen to insect associate is accompanied by gene loss and intensified selection.</title>
        <authorList>
            <person name="Ward C.M."/>
            <person name="Onetto C.A."/>
            <person name="Borneman A.R."/>
        </authorList>
    </citation>
    <scope>NUCLEOTIDE SEQUENCE [LARGE SCALE GENOMIC DNA]</scope>
    <source>
        <strain evidence="2">AWRI1</strain>
        <tissue evidence="2">Single Adult Female</tissue>
    </source>
</reference>
<comment type="caution">
    <text evidence="2">The sequence shown here is derived from an EMBL/GenBank/DDBJ whole genome shotgun (WGS) entry which is preliminary data.</text>
</comment>
<proteinExistence type="predicted"/>
<evidence type="ECO:0000313" key="3">
    <source>
        <dbReference type="Proteomes" id="UP001367676"/>
    </source>
</evidence>
<dbReference type="AlphaFoldDB" id="A0AAN9Y8A6"/>
<dbReference type="Proteomes" id="UP001367676">
    <property type="component" value="Unassembled WGS sequence"/>
</dbReference>
<protein>
    <submittedName>
        <fullName evidence="2">Uncharacterized protein</fullName>
    </submittedName>
</protein>